<feature type="compositionally biased region" description="Polar residues" evidence="4">
    <location>
        <begin position="55"/>
        <end position="64"/>
    </location>
</feature>
<dbReference type="GO" id="GO:0000492">
    <property type="term" value="P:box C/D snoRNP assembly"/>
    <property type="evidence" value="ECO:0007669"/>
    <property type="project" value="TreeGrafter"/>
</dbReference>
<feature type="compositionally biased region" description="Basic and acidic residues" evidence="4">
    <location>
        <begin position="444"/>
        <end position="467"/>
    </location>
</feature>
<keyword evidence="2" id="KW-0863">Zinc-finger</keyword>
<proteinExistence type="predicted"/>
<dbReference type="PANTHER" id="PTHR13309">
    <property type="entry name" value="NUCLEAR FRAGILE X MENTAL RETARDATION PROTEIN INTERACTING PROTEIN 1"/>
    <property type="match status" value="1"/>
</dbReference>
<comment type="caution">
    <text evidence="6">The sequence shown here is derived from an EMBL/GenBank/DDBJ whole genome shotgun (WGS) entry which is preliminary data.</text>
</comment>
<dbReference type="InterPro" id="IPR039136">
    <property type="entry name" value="NUFIP1-like"/>
</dbReference>
<feature type="region of interest" description="Disordered" evidence="4">
    <location>
        <begin position="289"/>
        <end position="358"/>
    </location>
</feature>
<feature type="region of interest" description="Disordered" evidence="4">
    <location>
        <begin position="513"/>
        <end position="585"/>
    </location>
</feature>
<organism evidence="6 7">
    <name type="scientific">Trypanosoma cruzi marinkellei</name>
    <dbReference type="NCBI Taxonomy" id="85056"/>
    <lineage>
        <taxon>Eukaryota</taxon>
        <taxon>Discoba</taxon>
        <taxon>Euglenozoa</taxon>
        <taxon>Kinetoplastea</taxon>
        <taxon>Metakinetoplastina</taxon>
        <taxon>Trypanosomatida</taxon>
        <taxon>Trypanosomatidae</taxon>
        <taxon>Trypanosoma</taxon>
        <taxon>Schizotrypanum</taxon>
    </lineage>
</organism>
<evidence type="ECO:0000256" key="1">
    <source>
        <dbReference type="ARBA" id="ARBA00022723"/>
    </source>
</evidence>
<feature type="domain" description="C2H2-type" evidence="5">
    <location>
        <begin position="171"/>
        <end position="191"/>
    </location>
</feature>
<dbReference type="Gene3D" id="4.10.60.10">
    <property type="entry name" value="Zinc finger, CCHC-type"/>
    <property type="match status" value="1"/>
</dbReference>
<dbReference type="OrthoDB" id="273070at2759"/>
<evidence type="ECO:0000256" key="4">
    <source>
        <dbReference type="SAM" id="MobiDB-lite"/>
    </source>
</evidence>
<protein>
    <recommendedName>
        <fullName evidence="5">C2H2-type domain-containing protein</fullName>
    </recommendedName>
</protein>
<accession>K2N578</accession>
<dbReference type="InterPro" id="IPR013087">
    <property type="entry name" value="Znf_C2H2_type"/>
</dbReference>
<dbReference type="EMBL" id="AHKC01009432">
    <property type="protein sequence ID" value="EKF33099.1"/>
    <property type="molecule type" value="Genomic_DNA"/>
</dbReference>
<feature type="compositionally biased region" description="Basic and acidic residues" evidence="4">
    <location>
        <begin position="428"/>
        <end position="437"/>
    </location>
</feature>
<dbReference type="Pfam" id="PF13696">
    <property type="entry name" value="zf-CCHC_2"/>
    <property type="match status" value="1"/>
</dbReference>
<feature type="compositionally biased region" description="Low complexity" evidence="4">
    <location>
        <begin position="318"/>
        <end position="330"/>
    </location>
</feature>
<evidence type="ECO:0000313" key="6">
    <source>
        <dbReference type="EMBL" id="EKF33099.1"/>
    </source>
</evidence>
<keyword evidence="7" id="KW-1185">Reference proteome</keyword>
<dbReference type="GO" id="GO:0005634">
    <property type="term" value="C:nucleus"/>
    <property type="evidence" value="ECO:0007669"/>
    <property type="project" value="TreeGrafter"/>
</dbReference>
<dbReference type="InterPro" id="IPR025829">
    <property type="entry name" value="Zn_knuckle_CX2CX3GHX4C"/>
</dbReference>
<dbReference type="Proteomes" id="UP000007350">
    <property type="component" value="Unassembled WGS sequence"/>
</dbReference>
<feature type="compositionally biased region" description="Acidic residues" evidence="4">
    <location>
        <begin position="331"/>
        <end position="343"/>
    </location>
</feature>
<evidence type="ECO:0000256" key="3">
    <source>
        <dbReference type="ARBA" id="ARBA00022833"/>
    </source>
</evidence>
<dbReference type="PROSITE" id="PS00028">
    <property type="entry name" value="ZINC_FINGER_C2H2_1"/>
    <property type="match status" value="1"/>
</dbReference>
<dbReference type="PANTHER" id="PTHR13309:SF0">
    <property type="entry name" value="FMR1-INTERACTING PROTEIN NUFIP1"/>
    <property type="match status" value="1"/>
</dbReference>
<dbReference type="GO" id="GO:0003723">
    <property type="term" value="F:RNA binding"/>
    <property type="evidence" value="ECO:0007669"/>
    <property type="project" value="InterPro"/>
</dbReference>
<gene>
    <name evidence="6" type="ORF">MOQ_003046</name>
</gene>
<reference evidence="6 7" key="1">
    <citation type="journal article" date="2012" name="BMC Genomics">
        <title>Comparative genomic analysis of human infective Trypanosoma cruzi lineages with the bat-restricted subspecies T. cruzi marinkellei.</title>
        <authorList>
            <person name="Franzen O."/>
            <person name="Talavera-Lopez C."/>
            <person name="Ochaya S."/>
            <person name="Butler C.E."/>
            <person name="Messenger L.A."/>
            <person name="Lewis M.D."/>
            <person name="Llewellyn M.S."/>
            <person name="Marinkelle C.J."/>
            <person name="Tyler K.M."/>
            <person name="Miles M.A."/>
            <person name="Andersson B."/>
        </authorList>
    </citation>
    <scope>NUCLEOTIDE SEQUENCE [LARGE SCALE GENOMIC DNA]</scope>
    <source>
        <strain evidence="6 7">B7</strain>
    </source>
</reference>
<evidence type="ECO:0000313" key="7">
    <source>
        <dbReference type="Proteomes" id="UP000007350"/>
    </source>
</evidence>
<evidence type="ECO:0000259" key="5">
    <source>
        <dbReference type="PROSITE" id="PS00028"/>
    </source>
</evidence>
<feature type="compositionally biased region" description="Basic and acidic residues" evidence="4">
    <location>
        <begin position="89"/>
        <end position="99"/>
    </location>
</feature>
<dbReference type="GO" id="GO:0008270">
    <property type="term" value="F:zinc ion binding"/>
    <property type="evidence" value="ECO:0007669"/>
    <property type="project" value="UniProtKB-KW"/>
</dbReference>
<keyword evidence="3" id="KW-0862">Zinc</keyword>
<name>K2N578_TRYCR</name>
<keyword evidence="1" id="KW-0479">Metal-binding</keyword>
<sequence length="617" mass="70000">MTTRWDVPPGPAARVTGDTTRMIPSDLVRPSEESALRQRRYVAPAHAISDGAGKTGSQNQQPHFRQSCPRPVTQNLVPPAPHMTPSTGRHHDPPHDHPSHPRGNYGMEENRRHICIRMFLPPSFLDPNARGEKKNRELRSWRDLPANPLNGLPGLTTQVVPVDREECNFYCDSCQKGFFSQERYDGHMMDHVWCTMPGCRFTCLKGKEWKMEVHMETLHNRPDAPNLADIGAYLSQRRQRFPTQDAVKSKVEELFYKASRGVVIPDERRRWLRQHGVLVKKHPRTEETYIDSDALRRPANAPTNKAVEGHQGQKEQQQEQQQQQQQQQQQNDEESGEKEEDTEINVTPASIKNSHEEETTVKENLAMAAQNPLAHGRPKRIIPLGPNGTLTRGQKVQLIRDRYRDAKTVPRFYVCHRCGEKGNHWVDECPKRDDENFGRQTVWGEERLEPARQKHRTEDDKGEEKTKTQNTNENEGQMEDIPSPPGGGGGNTKGGTTALCKEKDLAEDDGALEIVEDDGDPPAESSARRDDATEESTNPTTEVSRMLAPVAAAALTKQKGKAQQRGSSRSHSSRSRTRPPPPPTLYERLVESRKANEQGLLLQAFRFFVMRRFFEPL</sequence>
<evidence type="ECO:0000256" key="2">
    <source>
        <dbReference type="ARBA" id="ARBA00022771"/>
    </source>
</evidence>
<feature type="region of interest" description="Disordered" evidence="4">
    <location>
        <begin position="428"/>
        <end position="497"/>
    </location>
</feature>
<dbReference type="AlphaFoldDB" id="K2N578"/>
<feature type="region of interest" description="Disordered" evidence="4">
    <location>
        <begin position="49"/>
        <end position="106"/>
    </location>
</feature>
<feature type="compositionally biased region" description="Basic and acidic residues" evidence="4">
    <location>
        <begin position="307"/>
        <end position="317"/>
    </location>
</feature>